<gene>
    <name evidence="4 5 6 7 8 9 10" type="primary">LOC136079587</name>
</gene>
<dbReference type="RefSeq" id="XP_065651620.1">
    <property type="nucleotide sequence ID" value="XM_065795548.1"/>
</dbReference>
<evidence type="ECO:0000256" key="1">
    <source>
        <dbReference type="ARBA" id="ARBA00022722"/>
    </source>
</evidence>
<evidence type="ECO:0000313" key="7">
    <source>
        <dbReference type="RefSeq" id="XP_065651618.1"/>
    </source>
</evidence>
<dbReference type="RefSeq" id="XP_065651617.1">
    <property type="nucleotide sequence ID" value="XM_065795545.1"/>
</dbReference>
<evidence type="ECO:0000313" key="4">
    <source>
        <dbReference type="RefSeq" id="XP_065651615.1"/>
    </source>
</evidence>
<evidence type="ECO:0000313" key="5">
    <source>
        <dbReference type="RefSeq" id="XP_065651616.1"/>
    </source>
</evidence>
<keyword evidence="1" id="KW-0378">Hydrolase</keyword>
<protein>
    <submittedName>
        <fullName evidence="4 5">Uncharacterized protein LOC136079587</fullName>
    </submittedName>
</protein>
<keyword evidence="1" id="KW-0540">Nuclease</keyword>
<reference evidence="4 5" key="1">
    <citation type="submission" date="2025-05" db="UniProtKB">
        <authorList>
            <consortium name="RefSeq"/>
        </authorList>
    </citation>
    <scope>IDENTIFICATION</scope>
</reference>
<proteinExistence type="predicted"/>
<evidence type="ECO:0000313" key="6">
    <source>
        <dbReference type="RefSeq" id="XP_065651617.1"/>
    </source>
</evidence>
<organism evidence="3 6">
    <name type="scientific">Hydra vulgaris</name>
    <name type="common">Hydra</name>
    <name type="synonym">Hydra attenuata</name>
    <dbReference type="NCBI Taxonomy" id="6087"/>
    <lineage>
        <taxon>Eukaryota</taxon>
        <taxon>Metazoa</taxon>
        <taxon>Cnidaria</taxon>
        <taxon>Hydrozoa</taxon>
        <taxon>Hydroidolina</taxon>
        <taxon>Anthoathecata</taxon>
        <taxon>Aplanulata</taxon>
        <taxon>Hydridae</taxon>
        <taxon>Hydra</taxon>
    </lineage>
</organism>
<sequence>MKMELCVDINNSLTKMVAPSISQEISDTVMDYLNINGGIVSLKNPDLVLTNRHFLQICKEKDKFNLTWPNLSVFFTSLFKYPISRVMLIKCLQKSKDFIAKVNRAKNFDLRKYFLSSALSFIGAFPDVVGLSPSNACSTPTSIHNSDIVPNQITVSVSSDLNLQIANDDFLCSVTPNSIVYTPLGNDSENFLLEAQVNEVNLLVSNSDKKLPILSGDLAYQIKKYKQRINYLKLQNRQINKRCNEYKRKYQAILSKYNVRNVNKREVRKDCRINQLLQKIFRLEKEIDLARKRSQSDRQKAWYFKKKIENTVLKTSDEANDSILKESLNYFENLSEELKERVNFFEKNVIDVFEGGRYNDEIRSVYYDLLSKNVSVNNVESVIRTVLQKMAGISCGTLPKKSLAAEFFSEMNLLSKAQVREAILDSTHNVLHTDGTKYNFREIGSFQVTTSSGSYTFGIEDMFSGEAQSYFGELKNLLTDMSQIFSPEKENYEDDLRKLIFSFKSLMTDRTIVNSSFLSQFKHWREAILPFVVENYELLPLNEKLKISQMHHVFCGLHVIHNLGIYAEKAIIEWEKVVEQEGSVHGGFINSQNSRTFDILYELSKLTSYRHGDQRNGKADEWRAFLRKKFSKNFMVSFLHHRFNIIFLLGGATYFHKDHLKEFVFNLDGSNFLHESIRHDIDNIIFHASTRALGIFNKLISGPLFRIIEEEGHIFSLNTVWSQMFNYFVCCSSDASIMLSGSTFFDVKYLTKDELFDCLFFNCNDPLLDALTQECLEVICCSCSVMIQSQLRDQLPGGKYHNPDVGVLEETQNCPRTNIVSERDFASYDRRLKMKPNMTTVAAAGVIMFNNNKTADWIYGKSQEELARLVLLARRNRKGYIRKYREKKANILQYKIDEMDKRNLEKEIKEQKASEEKEFLTTEIGKDGGLILCKEDLEQILGTENEIVMKLQRQIKFRKQVLQQKFPEKWLQLGEKVKGENYKKFGIEALKTNLLSIFKFLKDAPEQRANTIKCSVIRQNNERQEMLLTLKKKVRLEGDTRLLMETRKIIRAGTSKGGVPKFLGKRIKHKMVDEGGKDVWYSGLVVSVLDDNEFDDECEFEILYDGFEDKYDIELVKEWRMKCVVIEGKADGYVEGEIRKKQKCC</sequence>
<keyword evidence="2" id="KW-0175">Coiled coil</keyword>
<dbReference type="RefSeq" id="XP_065651621.1">
    <property type="nucleotide sequence ID" value="XM_065795549.1"/>
</dbReference>
<feature type="coiled-coil region" evidence="2">
    <location>
        <begin position="222"/>
        <end position="293"/>
    </location>
</feature>
<dbReference type="GeneID" id="136079587"/>
<accession>A0ABM4BR38</accession>
<evidence type="ECO:0000313" key="9">
    <source>
        <dbReference type="RefSeq" id="XP_065651620.1"/>
    </source>
</evidence>
<dbReference type="PANTHER" id="PTHR11046:SF25">
    <property type="match status" value="1"/>
</dbReference>
<evidence type="ECO:0000256" key="2">
    <source>
        <dbReference type="SAM" id="Coils"/>
    </source>
</evidence>
<dbReference type="Proteomes" id="UP001652625">
    <property type="component" value="Chromosome 04"/>
</dbReference>
<dbReference type="RefSeq" id="XP_065651615.1">
    <property type="nucleotide sequence ID" value="XM_065795543.1"/>
</dbReference>
<evidence type="ECO:0000313" key="10">
    <source>
        <dbReference type="RefSeq" id="XP_065651621.1"/>
    </source>
</evidence>
<dbReference type="RefSeq" id="XP_065651616.1">
    <property type="nucleotide sequence ID" value="XM_065795544.1"/>
</dbReference>
<name>A0ABM4BR38_HYDVU</name>
<feature type="coiled-coil region" evidence="2">
    <location>
        <begin position="894"/>
        <end position="954"/>
    </location>
</feature>
<dbReference type="PANTHER" id="PTHR11046">
    <property type="entry name" value="OLIGORIBONUCLEASE, MITOCHONDRIAL"/>
    <property type="match status" value="1"/>
</dbReference>
<dbReference type="InterPro" id="IPR022894">
    <property type="entry name" value="Oligoribonuclease"/>
</dbReference>
<dbReference type="RefSeq" id="XP_065651618.1">
    <property type="nucleotide sequence ID" value="XM_065795546.1"/>
</dbReference>
<evidence type="ECO:0000313" key="8">
    <source>
        <dbReference type="RefSeq" id="XP_065651619.1"/>
    </source>
</evidence>
<keyword evidence="3" id="KW-1185">Reference proteome</keyword>
<evidence type="ECO:0000313" key="3">
    <source>
        <dbReference type="Proteomes" id="UP001652625"/>
    </source>
</evidence>
<dbReference type="RefSeq" id="XP_065651619.1">
    <property type="nucleotide sequence ID" value="XM_065795547.1"/>
</dbReference>